<reference evidence="2" key="1">
    <citation type="submission" date="2022-01" db="EMBL/GenBank/DDBJ databases">
        <authorList>
            <person name="King R."/>
        </authorList>
    </citation>
    <scope>NUCLEOTIDE SEQUENCE</scope>
</reference>
<dbReference type="InterPro" id="IPR001810">
    <property type="entry name" value="F-box_dom"/>
</dbReference>
<name>A0A9N9WNM2_9DIPT</name>
<dbReference type="AlphaFoldDB" id="A0A9N9WNM2"/>
<organism evidence="2 3">
    <name type="scientific">Chironomus riparius</name>
    <dbReference type="NCBI Taxonomy" id="315576"/>
    <lineage>
        <taxon>Eukaryota</taxon>
        <taxon>Metazoa</taxon>
        <taxon>Ecdysozoa</taxon>
        <taxon>Arthropoda</taxon>
        <taxon>Hexapoda</taxon>
        <taxon>Insecta</taxon>
        <taxon>Pterygota</taxon>
        <taxon>Neoptera</taxon>
        <taxon>Endopterygota</taxon>
        <taxon>Diptera</taxon>
        <taxon>Nematocera</taxon>
        <taxon>Chironomoidea</taxon>
        <taxon>Chironomidae</taxon>
        <taxon>Chironominae</taxon>
        <taxon>Chironomus</taxon>
    </lineage>
</organism>
<evidence type="ECO:0000259" key="1">
    <source>
        <dbReference type="PROSITE" id="PS50181"/>
    </source>
</evidence>
<dbReference type="SUPFAM" id="SSF52047">
    <property type="entry name" value="RNI-like"/>
    <property type="match status" value="1"/>
</dbReference>
<accession>A0A9N9WNM2</accession>
<feature type="domain" description="F-box" evidence="1">
    <location>
        <begin position="3"/>
        <end position="57"/>
    </location>
</feature>
<protein>
    <recommendedName>
        <fullName evidence="1">F-box domain-containing protein</fullName>
    </recommendedName>
</protein>
<dbReference type="Gene3D" id="3.80.10.10">
    <property type="entry name" value="Ribonuclease Inhibitor"/>
    <property type="match status" value="1"/>
</dbReference>
<evidence type="ECO:0000313" key="2">
    <source>
        <dbReference type="EMBL" id="CAG9800291.1"/>
    </source>
</evidence>
<reference evidence="2" key="2">
    <citation type="submission" date="2022-10" db="EMBL/GenBank/DDBJ databases">
        <authorList>
            <consortium name="ENA_rothamsted_submissions"/>
            <consortium name="culmorum"/>
            <person name="King R."/>
        </authorList>
    </citation>
    <scope>NUCLEOTIDE SEQUENCE</scope>
</reference>
<keyword evidence="3" id="KW-1185">Reference proteome</keyword>
<proteinExistence type="predicted"/>
<dbReference type="EMBL" id="OU895877">
    <property type="protein sequence ID" value="CAG9800291.1"/>
    <property type="molecule type" value="Genomic_DNA"/>
</dbReference>
<dbReference type="InterPro" id="IPR032675">
    <property type="entry name" value="LRR_dom_sf"/>
</dbReference>
<gene>
    <name evidence="2" type="ORF">CHIRRI_LOCUS3241</name>
</gene>
<dbReference type="Proteomes" id="UP001153620">
    <property type="component" value="Chromosome 1"/>
</dbReference>
<sequence>MAEINIIDLHEEILEKIIFHASNRKIKELTEVCTKFNGVIGSSAKLMDKFVIVWKEVKFKDVKPLLLSKRKYRNIEIEEIGLNQDLVHFLNSHSSTLTELSINNSSLSIFDCELIFKIVGDNILDLKLYGVNIWGEKETVPVNFPKMESLYLNATRHDKMSLIFNFFIGANTDILIYRESRSLDEQEITALSQMIASFHKLAVLDVGIFELQLFENDFLTKNANFKLEICNLLVFNVLYGRSEEFINRRYVHLLSFLKSQRSNLNELNITNLPITSDVIECIHDLENLQDLTIHSYSSHFIQKPSKTNTSIKNLTIILDCTRVNPICEIISSCADIQHLTVVYSSFTFDLALSIVNHLKNLQKIVFNKLIHIFPMTIPTVTSMDFIDIMNIDSIIRVLQVNRQLKFIKIPRILETHPKYEIAMDGLDLETLEFN</sequence>
<dbReference type="PROSITE" id="PS50181">
    <property type="entry name" value="FBOX"/>
    <property type="match status" value="1"/>
</dbReference>
<evidence type="ECO:0000313" key="3">
    <source>
        <dbReference type="Proteomes" id="UP001153620"/>
    </source>
</evidence>